<feature type="domain" description="Nucleotidyl transferase" evidence="3">
    <location>
        <begin position="5"/>
        <end position="116"/>
    </location>
</feature>
<dbReference type="EMBL" id="AYSO01000015">
    <property type="protein sequence ID" value="KIE47050.1"/>
    <property type="molecule type" value="Genomic_DNA"/>
</dbReference>
<keyword evidence="1 4" id="KW-0808">Transferase</keyword>
<dbReference type="STRING" id="29341.RSJ17_12810"/>
<dbReference type="PANTHER" id="PTHR43584">
    <property type="entry name" value="NUCLEOTIDYL TRANSFERASE"/>
    <property type="match status" value="1"/>
</dbReference>
<dbReference type="InterPro" id="IPR005835">
    <property type="entry name" value="NTP_transferase_dom"/>
</dbReference>
<dbReference type="GO" id="GO:0016779">
    <property type="term" value="F:nucleotidyltransferase activity"/>
    <property type="evidence" value="ECO:0007669"/>
    <property type="project" value="UniProtKB-KW"/>
</dbReference>
<evidence type="ECO:0000313" key="5">
    <source>
        <dbReference type="Proteomes" id="UP000031366"/>
    </source>
</evidence>
<keyword evidence="2" id="KW-0548">Nucleotidyltransferase</keyword>
<dbReference type="Proteomes" id="UP000031366">
    <property type="component" value="Unassembled WGS sequence"/>
</dbReference>
<evidence type="ECO:0000313" key="4">
    <source>
        <dbReference type="EMBL" id="KIE47050.1"/>
    </source>
</evidence>
<dbReference type="InterPro" id="IPR029044">
    <property type="entry name" value="Nucleotide-diphossugar_trans"/>
</dbReference>
<proteinExistence type="predicted"/>
<accession>A0A0C1UI81</accession>
<dbReference type="PANTHER" id="PTHR43584:SF5">
    <property type="entry name" value="PROTEIN LICC"/>
    <property type="match status" value="1"/>
</dbReference>
<organism evidence="4 5">
    <name type="scientific">Clostridium argentinense CDC 2741</name>
    <dbReference type="NCBI Taxonomy" id="1418104"/>
    <lineage>
        <taxon>Bacteria</taxon>
        <taxon>Bacillati</taxon>
        <taxon>Bacillota</taxon>
        <taxon>Clostridia</taxon>
        <taxon>Eubacteriales</taxon>
        <taxon>Clostridiaceae</taxon>
        <taxon>Clostridium</taxon>
    </lineage>
</organism>
<dbReference type="InterPro" id="IPR050065">
    <property type="entry name" value="GlmU-like"/>
</dbReference>
<dbReference type="AlphaFoldDB" id="A0A0C1UI81"/>
<dbReference type="RefSeq" id="WP_052268055.1">
    <property type="nucleotide sequence ID" value="NZ_AYSO01000015.1"/>
</dbReference>
<dbReference type="Pfam" id="PF00483">
    <property type="entry name" value="NTP_transferase"/>
    <property type="match status" value="1"/>
</dbReference>
<reference evidence="4 5" key="1">
    <citation type="journal article" date="2015" name="Infect. Genet. Evol.">
        <title>Genomic sequences of six botulinum neurotoxin-producing strains representing three clostridial species illustrate the mobility and diversity of botulinum neurotoxin genes.</title>
        <authorList>
            <person name="Smith T.J."/>
            <person name="Hill K.K."/>
            <person name="Xie G."/>
            <person name="Foley B.T."/>
            <person name="Williamson C.H."/>
            <person name="Foster J.T."/>
            <person name="Johnson S.L."/>
            <person name="Chertkov O."/>
            <person name="Teshima H."/>
            <person name="Gibbons H.S."/>
            <person name="Johnsky L.A."/>
            <person name="Karavis M.A."/>
            <person name="Smith L.A."/>
        </authorList>
    </citation>
    <scope>NUCLEOTIDE SEQUENCE [LARGE SCALE GENOMIC DNA]</scope>
    <source>
        <strain evidence="4 5">CDC 2741</strain>
    </source>
</reference>
<dbReference type="CDD" id="cd02523">
    <property type="entry name" value="PC_cytidylyltransferase"/>
    <property type="match status" value="1"/>
</dbReference>
<dbReference type="OrthoDB" id="9813612at2"/>
<comment type="caution">
    <text evidence="4">The sequence shown here is derived from an EMBL/GenBank/DDBJ whole genome shotgun (WGS) entry which is preliminary data.</text>
</comment>
<evidence type="ECO:0000256" key="1">
    <source>
        <dbReference type="ARBA" id="ARBA00022679"/>
    </source>
</evidence>
<sequence length="239" mass="27986">MEFNKAIIVAAGLGSRLGDLTKDIPKSLLKIGKDTIIERNINTLKKNGIEDIGIVVGYKKEKIMELLGDGYTYIFNPFYENTNNMASLWFAKDFLKNSNFIYCHSDIIYEEYILKKLLNTKGDIVLSVEEKRCDEEAMKVLLTDNIFVKSSKDISLEKAYGEWIGMARFSYTGWNLYFKYIEELLYNKNFEVYDTEAMNNLVRDYIGFIKISSFTNLKWYEIDFYEDYIKAINRFKSNN</sequence>
<protein>
    <submittedName>
        <fullName evidence="4">Nucleotidyl transferase family protein</fullName>
    </submittedName>
</protein>
<evidence type="ECO:0000259" key="3">
    <source>
        <dbReference type="Pfam" id="PF00483"/>
    </source>
</evidence>
<dbReference type="Gene3D" id="3.90.550.10">
    <property type="entry name" value="Spore Coat Polysaccharide Biosynthesis Protein SpsA, Chain A"/>
    <property type="match status" value="1"/>
</dbReference>
<name>A0A0C1UI81_9CLOT</name>
<gene>
    <name evidence="4" type="ORF">U732_1483</name>
</gene>
<evidence type="ECO:0000256" key="2">
    <source>
        <dbReference type="ARBA" id="ARBA00022695"/>
    </source>
</evidence>
<dbReference type="SUPFAM" id="SSF53448">
    <property type="entry name" value="Nucleotide-diphospho-sugar transferases"/>
    <property type="match status" value="1"/>
</dbReference>
<keyword evidence="5" id="KW-1185">Reference proteome</keyword>